<keyword evidence="3" id="KW-1185">Reference proteome</keyword>
<accession>A0A5N4CC32</accession>
<feature type="region of interest" description="Disordered" evidence="1">
    <location>
        <begin position="1"/>
        <end position="31"/>
    </location>
</feature>
<dbReference type="Proteomes" id="UP000299084">
    <property type="component" value="Unassembled WGS sequence"/>
</dbReference>
<evidence type="ECO:0000256" key="1">
    <source>
        <dbReference type="SAM" id="MobiDB-lite"/>
    </source>
</evidence>
<reference evidence="2 3" key="1">
    <citation type="journal article" date="2019" name="Mol. Ecol. Resour.">
        <title>Improving Illumina assemblies with Hi-C and long reads: an example with the North African dromedary.</title>
        <authorList>
            <person name="Elbers J.P."/>
            <person name="Rogers M.F."/>
            <person name="Perelman P.L."/>
            <person name="Proskuryakova A.A."/>
            <person name="Serdyukova N.A."/>
            <person name="Johnson W.E."/>
            <person name="Horin P."/>
            <person name="Corander J."/>
            <person name="Murphy D."/>
            <person name="Burger P.A."/>
        </authorList>
    </citation>
    <scope>NUCLEOTIDE SEQUENCE [LARGE SCALE GENOMIC DNA]</scope>
    <source>
        <strain evidence="2">Drom800</strain>
        <tissue evidence="2">Blood</tissue>
    </source>
</reference>
<proteinExistence type="predicted"/>
<gene>
    <name evidence="2" type="ORF">Cadr_000027474</name>
</gene>
<dbReference type="EMBL" id="JWIN03000029">
    <property type="protein sequence ID" value="KAB1256482.1"/>
    <property type="molecule type" value="Genomic_DNA"/>
</dbReference>
<sequence>MVTPLCGAHAQQMTEEGEKHAKDHSQSRTSLSNCRRVTPTLRCHHEFVTLDASCKRGSKTCDPLGICDDSWTMTLTLTTCAGRFLKTPSVAPLSMWVRRVSQETEALVPRVTVEPDPWPVTLPVQGPPPQDDIFPI</sequence>
<evidence type="ECO:0000313" key="3">
    <source>
        <dbReference type="Proteomes" id="UP000299084"/>
    </source>
</evidence>
<evidence type="ECO:0000313" key="2">
    <source>
        <dbReference type="EMBL" id="KAB1256482.1"/>
    </source>
</evidence>
<name>A0A5N4CC32_CAMDR</name>
<organism evidence="2 3">
    <name type="scientific">Camelus dromedarius</name>
    <name type="common">Dromedary</name>
    <name type="synonym">Arabian camel</name>
    <dbReference type="NCBI Taxonomy" id="9838"/>
    <lineage>
        <taxon>Eukaryota</taxon>
        <taxon>Metazoa</taxon>
        <taxon>Chordata</taxon>
        <taxon>Craniata</taxon>
        <taxon>Vertebrata</taxon>
        <taxon>Euteleostomi</taxon>
        <taxon>Mammalia</taxon>
        <taxon>Eutheria</taxon>
        <taxon>Laurasiatheria</taxon>
        <taxon>Artiodactyla</taxon>
        <taxon>Tylopoda</taxon>
        <taxon>Camelidae</taxon>
        <taxon>Camelus</taxon>
    </lineage>
</organism>
<protein>
    <submittedName>
        <fullName evidence="2">Uncharacterized protein</fullName>
    </submittedName>
</protein>
<feature type="compositionally biased region" description="Basic and acidic residues" evidence="1">
    <location>
        <begin position="16"/>
        <end position="26"/>
    </location>
</feature>
<comment type="caution">
    <text evidence="2">The sequence shown here is derived from an EMBL/GenBank/DDBJ whole genome shotgun (WGS) entry which is preliminary data.</text>
</comment>
<dbReference type="AlphaFoldDB" id="A0A5N4CC32"/>